<accession>A0A371PHL7</accession>
<evidence type="ECO:0000256" key="6">
    <source>
        <dbReference type="SAM" id="MobiDB-lite"/>
    </source>
</evidence>
<feature type="compositionally biased region" description="Low complexity" evidence="6">
    <location>
        <begin position="283"/>
        <end position="315"/>
    </location>
</feature>
<protein>
    <recommendedName>
        <fullName evidence="8">RsgI N-terminal anti-sigma domain-containing protein</fullName>
    </recommendedName>
</protein>
<feature type="domain" description="RsgI N-terminal anti-sigma" evidence="8">
    <location>
        <begin position="2"/>
        <end position="49"/>
    </location>
</feature>
<dbReference type="Proteomes" id="UP000261905">
    <property type="component" value="Unassembled WGS sequence"/>
</dbReference>
<sequence length="492" mass="54532">MKRGIVMSVHTKHAVVMTAEGQFLRAPLQGSPQIGEEIVFEEEQSEPRRLQWNRITKRYAALTAMFAILLAAGLSYAFSAPPPVVAYLTMDINPSVEIGVDGKEKVRQLRALNEDGERIIAGVAYKGVDVETVASAILEQASNAHYLDAPHKDILITSVMLNGKKQPGLEFESLLTNRLDERLQEWLAQNKSAHQAVTIMTLSVPEALRVEADANGISSGKMAVYLMAKYEGHQVELSKLKDESIDSWSEPIGGMKGIVDAKDEAATKKKLEKLLAKEKQEQQTKSGSGSGKTPVPTSSPTKKPSSKPSSKPLSRPSEKPFETRKPDRHNKDHDNDDDRTSSGKWNNGGDNGKRNHHNWKEGKHNGGSNPKNSHNHKDNKKNKDNKDSKDKKNNGKYGNSHSGGSEKGSGKKGGNDKKSNKNDQKGNKSNDRDKKTSKQGIQDENDDNDEDNDRKDRNRGSFDRDRDRDKKRNESNHQKNSSRGNHHQGGRS</sequence>
<keyword evidence="5 7" id="KW-0472">Membrane</keyword>
<dbReference type="AlphaFoldDB" id="A0A371PHL7"/>
<dbReference type="Pfam" id="PF12791">
    <property type="entry name" value="RsgI_N"/>
    <property type="match status" value="1"/>
</dbReference>
<evidence type="ECO:0000313" key="10">
    <source>
        <dbReference type="Proteomes" id="UP000261905"/>
    </source>
</evidence>
<evidence type="ECO:0000256" key="5">
    <source>
        <dbReference type="ARBA" id="ARBA00023136"/>
    </source>
</evidence>
<feature type="transmembrane region" description="Helical" evidence="7">
    <location>
        <begin position="59"/>
        <end position="78"/>
    </location>
</feature>
<gene>
    <name evidence="9" type="ORF">DX130_01225</name>
</gene>
<dbReference type="OrthoDB" id="9800626at2"/>
<dbReference type="EMBL" id="QUBQ01000001">
    <property type="protein sequence ID" value="REK75730.1"/>
    <property type="molecule type" value="Genomic_DNA"/>
</dbReference>
<organism evidence="9 10">
    <name type="scientific">Paenibacillus paeoniae</name>
    <dbReference type="NCBI Taxonomy" id="2292705"/>
    <lineage>
        <taxon>Bacteria</taxon>
        <taxon>Bacillati</taxon>
        <taxon>Bacillota</taxon>
        <taxon>Bacilli</taxon>
        <taxon>Bacillales</taxon>
        <taxon>Paenibacillaceae</taxon>
        <taxon>Paenibacillus</taxon>
    </lineage>
</organism>
<reference evidence="9 10" key="1">
    <citation type="submission" date="2018-08" db="EMBL/GenBank/DDBJ databases">
        <title>Paenibacillus sp. M4BSY-1, whole genome shotgun sequence.</title>
        <authorList>
            <person name="Tuo L."/>
        </authorList>
    </citation>
    <scope>NUCLEOTIDE SEQUENCE [LARGE SCALE GENOMIC DNA]</scope>
    <source>
        <strain evidence="9 10">M4BSY-1</strain>
    </source>
</reference>
<keyword evidence="3 7" id="KW-0812">Transmembrane</keyword>
<evidence type="ECO:0000313" key="9">
    <source>
        <dbReference type="EMBL" id="REK75730.1"/>
    </source>
</evidence>
<dbReference type="RefSeq" id="WP_116042185.1">
    <property type="nucleotide sequence ID" value="NZ_QUBQ01000001.1"/>
</dbReference>
<keyword evidence="2" id="KW-1003">Cell membrane</keyword>
<feature type="compositionally biased region" description="Basic and acidic residues" evidence="6">
    <location>
        <begin position="452"/>
        <end position="477"/>
    </location>
</feature>
<dbReference type="GO" id="GO:0005886">
    <property type="term" value="C:plasma membrane"/>
    <property type="evidence" value="ECO:0007669"/>
    <property type="project" value="UniProtKB-SubCell"/>
</dbReference>
<name>A0A371PHL7_9BACL</name>
<dbReference type="InterPro" id="IPR055431">
    <property type="entry name" value="RsgI_M"/>
</dbReference>
<dbReference type="PROSITE" id="PS51849">
    <property type="entry name" value="RSGI_N"/>
    <property type="match status" value="1"/>
</dbReference>
<keyword evidence="4 7" id="KW-1133">Transmembrane helix</keyword>
<evidence type="ECO:0000259" key="8">
    <source>
        <dbReference type="PROSITE" id="PS51849"/>
    </source>
</evidence>
<evidence type="ECO:0000256" key="7">
    <source>
        <dbReference type="SAM" id="Phobius"/>
    </source>
</evidence>
<evidence type="ECO:0000256" key="1">
    <source>
        <dbReference type="ARBA" id="ARBA00004162"/>
    </source>
</evidence>
<keyword evidence="10" id="KW-1185">Reference proteome</keyword>
<dbReference type="Pfam" id="PF23750">
    <property type="entry name" value="RsgI_M"/>
    <property type="match status" value="1"/>
</dbReference>
<evidence type="ECO:0000256" key="4">
    <source>
        <dbReference type="ARBA" id="ARBA00022989"/>
    </source>
</evidence>
<dbReference type="InterPro" id="IPR024449">
    <property type="entry name" value="Anti-sigma_RsgI_N"/>
</dbReference>
<feature type="compositionally biased region" description="Basic and acidic residues" evidence="6">
    <location>
        <begin position="413"/>
        <end position="436"/>
    </location>
</feature>
<proteinExistence type="predicted"/>
<comment type="caution">
    <text evidence="9">The sequence shown here is derived from an EMBL/GenBank/DDBJ whole genome shotgun (WGS) entry which is preliminary data.</text>
</comment>
<feature type="compositionally biased region" description="Basic and acidic residues" evidence="6">
    <location>
        <begin position="316"/>
        <end position="341"/>
    </location>
</feature>
<comment type="subcellular location">
    <subcellularLocation>
        <location evidence="1">Cell membrane</location>
        <topology evidence="1">Single-pass membrane protein</topology>
    </subcellularLocation>
</comment>
<feature type="region of interest" description="Disordered" evidence="6">
    <location>
        <begin position="277"/>
        <end position="492"/>
    </location>
</feature>
<feature type="compositionally biased region" description="Basic and acidic residues" evidence="6">
    <location>
        <begin position="381"/>
        <end position="393"/>
    </location>
</feature>
<evidence type="ECO:0000256" key="2">
    <source>
        <dbReference type="ARBA" id="ARBA00022475"/>
    </source>
</evidence>
<evidence type="ECO:0000256" key="3">
    <source>
        <dbReference type="ARBA" id="ARBA00022692"/>
    </source>
</evidence>